<organism evidence="1 2">
    <name type="scientific">Panagrolaimus sp. PS1159</name>
    <dbReference type="NCBI Taxonomy" id="55785"/>
    <lineage>
        <taxon>Eukaryota</taxon>
        <taxon>Metazoa</taxon>
        <taxon>Ecdysozoa</taxon>
        <taxon>Nematoda</taxon>
        <taxon>Chromadorea</taxon>
        <taxon>Rhabditida</taxon>
        <taxon>Tylenchina</taxon>
        <taxon>Panagrolaimomorpha</taxon>
        <taxon>Panagrolaimoidea</taxon>
        <taxon>Panagrolaimidae</taxon>
        <taxon>Panagrolaimus</taxon>
    </lineage>
</organism>
<protein>
    <submittedName>
        <fullName evidence="2">Uncharacterized protein</fullName>
    </submittedName>
</protein>
<accession>A0AC35GYU6</accession>
<reference evidence="2" key="1">
    <citation type="submission" date="2022-11" db="UniProtKB">
        <authorList>
            <consortium name="WormBaseParasite"/>
        </authorList>
    </citation>
    <scope>IDENTIFICATION</scope>
</reference>
<evidence type="ECO:0000313" key="2">
    <source>
        <dbReference type="WBParaSite" id="PS1159_v2.g9957.t1"/>
    </source>
</evidence>
<dbReference type="Proteomes" id="UP000887580">
    <property type="component" value="Unplaced"/>
</dbReference>
<name>A0AC35GYU6_9BILA</name>
<sequence length="110" mass="12755">MFDHAVVLFAQKPSSKDCIKFFDDFLAVAPVDHPKVPACHYLKAEYFRRDDKNLSRAFYEAGLAAEKKQLPCFLPYSFERKELLKAEYVLQDYFKSPSKIMNLVIPATGW</sequence>
<proteinExistence type="predicted"/>
<evidence type="ECO:0000313" key="1">
    <source>
        <dbReference type="Proteomes" id="UP000887580"/>
    </source>
</evidence>
<dbReference type="WBParaSite" id="PS1159_v2.g9957.t1">
    <property type="protein sequence ID" value="PS1159_v2.g9957.t1"/>
    <property type="gene ID" value="PS1159_v2.g9957"/>
</dbReference>